<proteinExistence type="predicted"/>
<dbReference type="InterPro" id="IPR001138">
    <property type="entry name" value="Zn2Cys6_DnaBD"/>
</dbReference>
<sequence>MESFPTAGAGAPKVAIPRVSHPAPRDPSREKDEQRAPRVGRACLNCRRRKIRCSGDTPSCVICNANNLDCVYDQARRDKLKSATNKNKDLVLLLKELSLRSSLDDSDRARIQDALEDFEDDSVSVASVKSGKRRKLSVHEEQEKDDVGHPPTATHARASIGLEEGLALLDEDLLRNRKSRSTGYVGHSSGVQWLRSLQNELKPEGPDYHTASDNSNLAQQPFAKKAISYASVTDASFYLDANSTELHVDVDPHELPPKDTASKLFECYKQTVHKSFPVLPPQFEDQFRRYFEAVESERPFTVPDRWLAILNVVFAIGARYSHLTNAEWQGEERDHLIYMTRSVRLLGSWPFAAAPDLALIQVSGLLAFYYQVVGHVSRGWVMIGISIRLALALGLHLRNEDPNIPLSKKEAIMRTWWTLHAIECQLSAITGRPCVLSHEDCTVALPQTLSEELPGPVSPIDSTQPPWEKETSPTLASGSMSERSRILQSPRSYLDAHLNIGLIMQKLLSALYAPCTAQYTWKLVQEIIPRLLQELDDWKQGALPDKDLPRARLSPQPEGQREDLLLRFYYFSARILITRPCLCRSGRKIKDQSDAGALFDKRTAEICVEAALGLAELLPSSDPQSLYKDGPWWSIVHIIMQAMAVLLLELSYGLDHTQGDRSDVKKGVKKMLHWLGAMRHIDPVVERAHKVVIRILQQHKFQSICNELLGDTSLAYEQTHHLSFNLGHTHPGPAVHPPSGSMSQMPPTEWYNGPFAATTQPEGDVFNPATMDPQLTDPQLLAGFGRTQEQQQFPPQMTQMPSQAEHYRYLDYPYNNHFMFSNPFMTSYDEDAPFSLTPDDLWPRAGASGDGSLGEQQGMNYPNYLYRMDQNTPGGSQQPQ</sequence>
<feature type="compositionally biased region" description="Basic and acidic residues" evidence="3">
    <location>
        <begin position="23"/>
        <end position="36"/>
    </location>
</feature>
<feature type="region of interest" description="Disordered" evidence="3">
    <location>
        <begin position="1"/>
        <end position="37"/>
    </location>
</feature>
<evidence type="ECO:0000313" key="5">
    <source>
        <dbReference type="EMBL" id="KAF9732804.1"/>
    </source>
</evidence>
<feature type="compositionally biased region" description="Polar residues" evidence="3">
    <location>
        <begin position="869"/>
        <end position="880"/>
    </location>
</feature>
<protein>
    <submittedName>
        <fullName evidence="5">C6 transcription factor</fullName>
    </submittedName>
</protein>
<dbReference type="GO" id="GO:0003677">
    <property type="term" value="F:DNA binding"/>
    <property type="evidence" value="ECO:0007669"/>
    <property type="project" value="InterPro"/>
</dbReference>
<feature type="compositionally biased region" description="Polar residues" evidence="3">
    <location>
        <begin position="472"/>
        <end position="482"/>
    </location>
</feature>
<evidence type="ECO:0000256" key="2">
    <source>
        <dbReference type="ARBA" id="ARBA00023242"/>
    </source>
</evidence>
<dbReference type="SMART" id="SM00066">
    <property type="entry name" value="GAL4"/>
    <property type="match status" value="1"/>
</dbReference>
<dbReference type="InterPro" id="IPR053230">
    <property type="entry name" value="Trans_reg_galc"/>
</dbReference>
<feature type="region of interest" description="Disordered" evidence="3">
    <location>
        <begin position="845"/>
        <end position="880"/>
    </location>
</feature>
<evidence type="ECO:0000256" key="1">
    <source>
        <dbReference type="ARBA" id="ARBA00022723"/>
    </source>
</evidence>
<dbReference type="PROSITE" id="PS50048">
    <property type="entry name" value="ZN2_CY6_FUNGAL_2"/>
    <property type="match status" value="1"/>
</dbReference>
<feature type="region of interest" description="Disordered" evidence="3">
    <location>
        <begin position="452"/>
        <end position="482"/>
    </location>
</feature>
<dbReference type="PANTHER" id="PTHR47654:SF5">
    <property type="entry name" value="TRANSCRIPTION FACTOR DOMAIN-CONTAINING PROTEIN"/>
    <property type="match status" value="1"/>
</dbReference>
<dbReference type="GO" id="GO:0000981">
    <property type="term" value="F:DNA-binding transcription factor activity, RNA polymerase II-specific"/>
    <property type="evidence" value="ECO:0007669"/>
    <property type="project" value="InterPro"/>
</dbReference>
<name>A0A9P6KNQ6_9PLEO</name>
<accession>A0A9P6KNQ6</accession>
<keyword evidence="2" id="KW-0539">Nucleus</keyword>
<keyword evidence="1" id="KW-0479">Metal-binding</keyword>
<dbReference type="InterPro" id="IPR036864">
    <property type="entry name" value="Zn2-C6_fun-type_DNA-bd_sf"/>
</dbReference>
<dbReference type="Pfam" id="PF04082">
    <property type="entry name" value="Fungal_trans"/>
    <property type="match status" value="1"/>
</dbReference>
<keyword evidence="6" id="KW-1185">Reference proteome</keyword>
<dbReference type="OrthoDB" id="5296287at2759"/>
<evidence type="ECO:0000259" key="4">
    <source>
        <dbReference type="PROSITE" id="PS50048"/>
    </source>
</evidence>
<feature type="region of interest" description="Disordered" evidence="3">
    <location>
        <begin position="129"/>
        <end position="154"/>
    </location>
</feature>
<dbReference type="AlphaFoldDB" id="A0A9P6KNQ6"/>
<dbReference type="Gene3D" id="4.10.240.10">
    <property type="entry name" value="Zn(2)-C6 fungal-type DNA-binding domain"/>
    <property type="match status" value="1"/>
</dbReference>
<evidence type="ECO:0000256" key="3">
    <source>
        <dbReference type="SAM" id="MobiDB-lite"/>
    </source>
</evidence>
<feature type="compositionally biased region" description="Basic and acidic residues" evidence="3">
    <location>
        <begin position="137"/>
        <end position="148"/>
    </location>
</feature>
<dbReference type="GO" id="GO:0006351">
    <property type="term" value="P:DNA-templated transcription"/>
    <property type="evidence" value="ECO:0007669"/>
    <property type="project" value="InterPro"/>
</dbReference>
<dbReference type="Proteomes" id="UP000756921">
    <property type="component" value="Unassembled WGS sequence"/>
</dbReference>
<dbReference type="SUPFAM" id="SSF57701">
    <property type="entry name" value="Zn2/Cys6 DNA-binding domain"/>
    <property type="match status" value="1"/>
</dbReference>
<dbReference type="PANTHER" id="PTHR47654">
    <property type="entry name" value="ZN(II)2CYS6 TRANSCRIPTION FACTOR (EUROFUNG)-RELATED"/>
    <property type="match status" value="1"/>
</dbReference>
<comment type="caution">
    <text evidence="5">The sequence shown here is derived from an EMBL/GenBank/DDBJ whole genome shotgun (WGS) entry which is preliminary data.</text>
</comment>
<evidence type="ECO:0000313" key="6">
    <source>
        <dbReference type="Proteomes" id="UP000756921"/>
    </source>
</evidence>
<dbReference type="EMBL" id="WJXW01000010">
    <property type="protein sequence ID" value="KAF9732804.1"/>
    <property type="molecule type" value="Genomic_DNA"/>
</dbReference>
<feature type="domain" description="Zn(2)-C6 fungal-type" evidence="4">
    <location>
        <begin position="42"/>
        <end position="72"/>
    </location>
</feature>
<dbReference type="Pfam" id="PF00172">
    <property type="entry name" value="Zn_clus"/>
    <property type="match status" value="1"/>
</dbReference>
<reference evidence="5" key="1">
    <citation type="journal article" date="2020" name="Mol. Plant Microbe Interact.">
        <title>Genome Sequence of the Biocontrol Agent Coniothyrium minitans strain Conio (IMI 134523).</title>
        <authorList>
            <person name="Patel D."/>
            <person name="Shittu T.A."/>
            <person name="Baroncelli R."/>
            <person name="Muthumeenakshi S."/>
            <person name="Osborne T.H."/>
            <person name="Janganan T.K."/>
            <person name="Sreenivasaprasad S."/>
        </authorList>
    </citation>
    <scope>NUCLEOTIDE SEQUENCE</scope>
    <source>
        <strain evidence="5">Conio</strain>
    </source>
</reference>
<gene>
    <name evidence="5" type="ORF">PMIN01_09662</name>
</gene>
<dbReference type="GO" id="GO:0008270">
    <property type="term" value="F:zinc ion binding"/>
    <property type="evidence" value="ECO:0007669"/>
    <property type="project" value="InterPro"/>
</dbReference>
<dbReference type="SMART" id="SM00906">
    <property type="entry name" value="Fungal_trans"/>
    <property type="match status" value="1"/>
</dbReference>
<organism evidence="5 6">
    <name type="scientific">Paraphaeosphaeria minitans</name>
    <dbReference type="NCBI Taxonomy" id="565426"/>
    <lineage>
        <taxon>Eukaryota</taxon>
        <taxon>Fungi</taxon>
        <taxon>Dikarya</taxon>
        <taxon>Ascomycota</taxon>
        <taxon>Pezizomycotina</taxon>
        <taxon>Dothideomycetes</taxon>
        <taxon>Pleosporomycetidae</taxon>
        <taxon>Pleosporales</taxon>
        <taxon>Massarineae</taxon>
        <taxon>Didymosphaeriaceae</taxon>
        <taxon>Paraphaeosphaeria</taxon>
    </lineage>
</organism>
<dbReference type="PROSITE" id="PS00463">
    <property type="entry name" value="ZN2_CY6_FUNGAL_1"/>
    <property type="match status" value="1"/>
</dbReference>
<dbReference type="CDD" id="cd12148">
    <property type="entry name" value="fungal_TF_MHR"/>
    <property type="match status" value="1"/>
</dbReference>
<dbReference type="InterPro" id="IPR007219">
    <property type="entry name" value="XnlR_reg_dom"/>
</dbReference>
<dbReference type="CDD" id="cd00067">
    <property type="entry name" value="GAL4"/>
    <property type="match status" value="1"/>
</dbReference>